<organism evidence="3 4">
    <name type="scientific">Hymenolepis diminuta</name>
    <name type="common">Rat tapeworm</name>
    <dbReference type="NCBI Taxonomy" id="6216"/>
    <lineage>
        <taxon>Eukaryota</taxon>
        <taxon>Metazoa</taxon>
        <taxon>Spiralia</taxon>
        <taxon>Lophotrochozoa</taxon>
        <taxon>Platyhelminthes</taxon>
        <taxon>Cestoda</taxon>
        <taxon>Eucestoda</taxon>
        <taxon>Cyclophyllidea</taxon>
        <taxon>Hymenolepididae</taxon>
        <taxon>Hymenolepis</taxon>
    </lineage>
</organism>
<accession>A0A564YVZ3</accession>
<dbReference type="Pfam" id="PF20645">
    <property type="entry name" value="Rrn7_cyclin_C"/>
    <property type="match status" value="1"/>
</dbReference>
<evidence type="ECO:0000313" key="3">
    <source>
        <dbReference type="EMBL" id="VUZ51340.1"/>
    </source>
</evidence>
<dbReference type="Proteomes" id="UP000321570">
    <property type="component" value="Unassembled WGS sequence"/>
</dbReference>
<evidence type="ECO:0000313" key="4">
    <source>
        <dbReference type="Proteomes" id="UP000321570"/>
    </source>
</evidence>
<proteinExistence type="predicted"/>
<feature type="region of interest" description="Disordered" evidence="1">
    <location>
        <begin position="287"/>
        <end position="344"/>
    </location>
</feature>
<name>A0A564YVZ3_HYMDI</name>
<protein>
    <recommendedName>
        <fullName evidence="2">Rrn7/TAF1B C-terminal cyclin domain-containing protein</fullName>
    </recommendedName>
</protein>
<keyword evidence="4" id="KW-1185">Reference proteome</keyword>
<dbReference type="EMBL" id="CABIJS010000443">
    <property type="protein sequence ID" value="VUZ51340.1"/>
    <property type="molecule type" value="Genomic_DNA"/>
</dbReference>
<sequence>MRRMRCDECESENLQLDEVTCHYVCQDCLLVTNYTEGLVYDEAPVGLRPDGLRRFGTQQSAVDLLSQKITVETKHTTEQLMQAEVSQDDVSQTSTVTPCRKWRMSEAINLIFKTSAQRFKREFLMPAPKCYQQASREFINAIDKNWKTYLQVIGEIGRKHWAVGFRKSVQAFEKSLDSRKAYIEACSRDGRSCRSRVLPIIIPKRGLEVAATTGKRSEDEVIKRHRDVLRVYRRLVNPGVVWTGMSGLLDPNKPGLNPLFEPFSHVMKKSIIEKLSKGGYKYEEGSEEGTEVIEASSVQSGETCPPRKRARKVPLSTPRPSRTTENIFDIDSNDDEDEEGEGRTFEDKITKLEPFTQITDITELSEFYDELVKCMRLIPLAKMDFSFKQFFWRGTVGRWPENRLMEYNLGLIFLSVMDMLMKTRVVYFSEHDPKRFPIYIHEYFSMQDLATMCKIKDIPYLKADELVIQHLSWNHSAIQSVFDRRRVPDPNLLSKVINQLIHMIGYSMRPRLPLCQMVHRYLRWMGLPHEIHLLADSWIRRLGVRVREEVKDKEVGMHFYLPLQRYLRAEVFAMAIVVLSARSMFKLDGVYERCFSKVFEFLSSNPKLYGCLENLLKEERKSIQSTTVISGTDKPFIYLEWASNFTGCLKVGMKHRNRVKNEADAPIYSALLFRDLRRQATTTEEFLGPDADFNPITDLGWGEKSIGKTRKVASKETKLRLSEPLRQLCSKLTEVSLVDDDDEVSKITSIEEVLPSPCKSCQVALEHRIFQGLDNIHDIALNANHQTWSEFNCDAVYAAWEFIHRHQLTVEMFLDMVAKGEERTPELEEIVKDWSYLISYHKRYDPIHTCRFPTENDRRRLGTFDLPDPVLDFLTYHNNRMQKLMAGEPVDRSSLVNVYTDRRSEEEEKTRGRLKEASASLNWIIELASVMCGATVQQLMEEIRCIEKFLGYGPPITTRGTKKLEDLAMAYHFNYDIAPSFDLKKLT</sequence>
<dbReference type="InterPro" id="IPR048538">
    <property type="entry name" value="Rrn7_cyclin_C"/>
</dbReference>
<feature type="compositionally biased region" description="Acidic residues" evidence="1">
    <location>
        <begin position="331"/>
        <end position="340"/>
    </location>
</feature>
<dbReference type="AlphaFoldDB" id="A0A564YVZ3"/>
<evidence type="ECO:0000256" key="1">
    <source>
        <dbReference type="SAM" id="MobiDB-lite"/>
    </source>
</evidence>
<evidence type="ECO:0000259" key="2">
    <source>
        <dbReference type="Pfam" id="PF20645"/>
    </source>
</evidence>
<reference evidence="3 4" key="1">
    <citation type="submission" date="2019-07" db="EMBL/GenBank/DDBJ databases">
        <authorList>
            <person name="Jastrzebski P J."/>
            <person name="Paukszto L."/>
            <person name="Jastrzebski P J."/>
        </authorList>
    </citation>
    <scope>NUCLEOTIDE SEQUENCE [LARGE SCALE GENOMIC DNA]</scope>
    <source>
        <strain evidence="3 4">WMS-il1</strain>
    </source>
</reference>
<feature type="domain" description="Rrn7/TAF1B C-terminal cyclin" evidence="2">
    <location>
        <begin position="500"/>
        <end position="593"/>
    </location>
</feature>
<gene>
    <name evidence="3" type="ORF">WMSIL1_LOCUS10072</name>
</gene>